<dbReference type="GO" id="GO:0008270">
    <property type="term" value="F:zinc ion binding"/>
    <property type="evidence" value="ECO:0007669"/>
    <property type="project" value="UniProtKB-KW"/>
</dbReference>
<dbReference type="InterPro" id="IPR025724">
    <property type="entry name" value="GAG-pre-integrase_dom"/>
</dbReference>
<dbReference type="Gene3D" id="4.10.60.10">
    <property type="entry name" value="Zinc finger, CCHC-type"/>
    <property type="match status" value="1"/>
</dbReference>
<keyword evidence="2" id="KW-0479">Metal-binding</keyword>
<keyword evidence="1" id="KW-0378">Hydrolase</keyword>
<proteinExistence type="predicted"/>
<accession>A0A2Z6NP46</accession>
<dbReference type="GO" id="GO:0006508">
    <property type="term" value="P:proteolysis"/>
    <property type="evidence" value="ECO:0007669"/>
    <property type="project" value="UniProtKB-KW"/>
</dbReference>
<dbReference type="Pfam" id="PF13976">
    <property type="entry name" value="gag_pre-integrs"/>
    <property type="match status" value="1"/>
</dbReference>
<feature type="compositionally biased region" description="Basic and acidic residues" evidence="3">
    <location>
        <begin position="218"/>
        <end position="242"/>
    </location>
</feature>
<sequence>MEEKVPPREVDGSPLKLWGSAGIRMEEEYSSKWGMRTRMRNIINGGAMNDNVPSAQSLPHAPTFVLSDVLPDALHNVVALCYNLKGCLGHFVDANVKKVKLQALKRQFELLEMKSDEAIADYFTRMVTLTNQMKNCGSTLNKVEMVEKVLRTLTHKFDHIVVTIEQTKDPSEIKMEDLRNTLEALELKHGERNHGKEDEQALFVKFKKYQDYKKKWQNNKDSKKGKEIVEDKPESSKKEGGGQKKKKDKSIIQCYNCDKYGHYASECKTPKKKKGMGNVVIQRSNEKKAVIEKVLYVPGMQCNLMSVGQLPEKGFKAVFEGETLKLFDSKKKLILKTAQSQNRTFKAQVNTIEAECLVASTDDKDTDLWHIRYGHLNFKSLSMLNSKNMVLGLPSVTTPVDTCTTCLLEKHPRSPFKSNLPMRSSEVLNVVHSDICGPIDVLSTGENKYFITFVDEYSRMI</sequence>
<organism evidence="5 6">
    <name type="scientific">Trifolium subterraneum</name>
    <name type="common">Subterranean clover</name>
    <dbReference type="NCBI Taxonomy" id="3900"/>
    <lineage>
        <taxon>Eukaryota</taxon>
        <taxon>Viridiplantae</taxon>
        <taxon>Streptophyta</taxon>
        <taxon>Embryophyta</taxon>
        <taxon>Tracheophyta</taxon>
        <taxon>Spermatophyta</taxon>
        <taxon>Magnoliopsida</taxon>
        <taxon>eudicotyledons</taxon>
        <taxon>Gunneridae</taxon>
        <taxon>Pentapetalae</taxon>
        <taxon>rosids</taxon>
        <taxon>fabids</taxon>
        <taxon>Fabales</taxon>
        <taxon>Fabaceae</taxon>
        <taxon>Papilionoideae</taxon>
        <taxon>50 kb inversion clade</taxon>
        <taxon>NPAAA clade</taxon>
        <taxon>Hologalegina</taxon>
        <taxon>IRL clade</taxon>
        <taxon>Trifolieae</taxon>
        <taxon>Trifolium</taxon>
    </lineage>
</organism>
<dbReference type="InterPro" id="IPR001878">
    <property type="entry name" value="Znf_CCHC"/>
</dbReference>
<dbReference type="GO" id="GO:0003676">
    <property type="term" value="F:nucleic acid binding"/>
    <property type="evidence" value="ECO:0007669"/>
    <property type="project" value="InterPro"/>
</dbReference>
<dbReference type="InterPro" id="IPR036875">
    <property type="entry name" value="Znf_CCHC_sf"/>
</dbReference>
<reference evidence="6" key="1">
    <citation type="journal article" date="2017" name="Front. Plant Sci.">
        <title>Climate Clever Clovers: New Paradigm to Reduce the Environmental Footprint of Ruminants by Breeding Low Methanogenic Forages Utilizing Haplotype Variation.</title>
        <authorList>
            <person name="Kaur P."/>
            <person name="Appels R."/>
            <person name="Bayer P.E."/>
            <person name="Keeble-Gagnere G."/>
            <person name="Wang J."/>
            <person name="Hirakawa H."/>
            <person name="Shirasawa K."/>
            <person name="Vercoe P."/>
            <person name="Stefanova K."/>
            <person name="Durmic Z."/>
            <person name="Nichols P."/>
            <person name="Revell C."/>
            <person name="Isobe S.N."/>
            <person name="Edwards D."/>
            <person name="Erskine W."/>
        </authorList>
    </citation>
    <scope>NUCLEOTIDE SEQUENCE [LARGE SCALE GENOMIC DNA]</scope>
    <source>
        <strain evidence="6">cv. Daliak</strain>
    </source>
</reference>
<dbReference type="SUPFAM" id="SSF57756">
    <property type="entry name" value="Retrovirus zinc finger-like domains"/>
    <property type="match status" value="1"/>
</dbReference>
<keyword evidence="2" id="KW-0863">Zinc-finger</keyword>
<gene>
    <name evidence="5" type="ORF">TSUD_52250</name>
</gene>
<dbReference type="Proteomes" id="UP000242715">
    <property type="component" value="Unassembled WGS sequence"/>
</dbReference>
<dbReference type="InterPro" id="IPR054722">
    <property type="entry name" value="PolX-like_BBD"/>
</dbReference>
<evidence type="ECO:0000313" key="5">
    <source>
        <dbReference type="EMBL" id="GAU38400.1"/>
    </source>
</evidence>
<dbReference type="PROSITE" id="PS50158">
    <property type="entry name" value="ZF_CCHC"/>
    <property type="match status" value="1"/>
</dbReference>
<protein>
    <recommendedName>
        <fullName evidence="4">CCHC-type domain-containing protein</fullName>
    </recommendedName>
</protein>
<dbReference type="InterPro" id="IPR039537">
    <property type="entry name" value="Retrotran_Ty1/copia-like"/>
</dbReference>
<evidence type="ECO:0000259" key="4">
    <source>
        <dbReference type="PROSITE" id="PS50158"/>
    </source>
</evidence>
<evidence type="ECO:0000256" key="1">
    <source>
        <dbReference type="ARBA" id="ARBA00022670"/>
    </source>
</evidence>
<dbReference type="Pfam" id="PF00098">
    <property type="entry name" value="zf-CCHC"/>
    <property type="match status" value="1"/>
</dbReference>
<dbReference type="GO" id="GO:0008233">
    <property type="term" value="F:peptidase activity"/>
    <property type="evidence" value="ECO:0007669"/>
    <property type="project" value="UniProtKB-KW"/>
</dbReference>
<keyword evidence="1" id="KW-0645">Protease</keyword>
<evidence type="ECO:0000256" key="3">
    <source>
        <dbReference type="SAM" id="MobiDB-lite"/>
    </source>
</evidence>
<keyword evidence="6" id="KW-1185">Reference proteome</keyword>
<dbReference type="SMART" id="SM00343">
    <property type="entry name" value="ZnF_C2HC"/>
    <property type="match status" value="1"/>
</dbReference>
<feature type="region of interest" description="Disordered" evidence="3">
    <location>
        <begin position="218"/>
        <end position="244"/>
    </location>
</feature>
<dbReference type="PANTHER" id="PTHR42648:SF28">
    <property type="entry name" value="TRANSPOSON-ENCODED PROTEIN WITH RIBONUCLEASE H-LIKE AND RETROVIRUS ZINC FINGER-LIKE DOMAINS"/>
    <property type="match status" value="1"/>
</dbReference>
<dbReference type="EMBL" id="DF973714">
    <property type="protein sequence ID" value="GAU38400.1"/>
    <property type="molecule type" value="Genomic_DNA"/>
</dbReference>
<dbReference type="Pfam" id="PF22936">
    <property type="entry name" value="Pol_BBD"/>
    <property type="match status" value="1"/>
</dbReference>
<dbReference type="AlphaFoldDB" id="A0A2Z6NP46"/>
<keyword evidence="2" id="KW-0862">Zinc</keyword>
<evidence type="ECO:0000256" key="2">
    <source>
        <dbReference type="PROSITE-ProRule" id="PRU00047"/>
    </source>
</evidence>
<name>A0A2Z6NP46_TRISU</name>
<feature type="domain" description="CCHC-type" evidence="4">
    <location>
        <begin position="254"/>
        <end position="268"/>
    </location>
</feature>
<dbReference type="OrthoDB" id="1739705at2759"/>
<dbReference type="PANTHER" id="PTHR42648">
    <property type="entry name" value="TRANSPOSASE, PUTATIVE-RELATED"/>
    <property type="match status" value="1"/>
</dbReference>
<evidence type="ECO:0000313" key="6">
    <source>
        <dbReference type="Proteomes" id="UP000242715"/>
    </source>
</evidence>
<dbReference type="Pfam" id="PF14223">
    <property type="entry name" value="Retrotran_gag_2"/>
    <property type="match status" value="1"/>
</dbReference>